<accession>A0A6M3LCV6</accession>
<name>A0A6M3LCV6_9ZZZZ</name>
<reference evidence="1" key="1">
    <citation type="submission" date="2020-03" db="EMBL/GenBank/DDBJ databases">
        <title>The deep terrestrial virosphere.</title>
        <authorList>
            <person name="Holmfeldt K."/>
            <person name="Nilsson E."/>
            <person name="Simone D."/>
            <person name="Lopez-Fernandez M."/>
            <person name="Wu X."/>
            <person name="de Brujin I."/>
            <person name="Lundin D."/>
            <person name="Andersson A."/>
            <person name="Bertilsson S."/>
            <person name="Dopson M."/>
        </authorList>
    </citation>
    <scope>NUCLEOTIDE SEQUENCE</scope>
    <source>
        <strain evidence="1">MM415B04586</strain>
    </source>
</reference>
<dbReference type="EMBL" id="MT143076">
    <property type="protein sequence ID" value="QJA92550.1"/>
    <property type="molecule type" value="Genomic_DNA"/>
</dbReference>
<organism evidence="1">
    <name type="scientific">viral metagenome</name>
    <dbReference type="NCBI Taxonomy" id="1070528"/>
    <lineage>
        <taxon>unclassified sequences</taxon>
        <taxon>metagenomes</taxon>
        <taxon>organismal metagenomes</taxon>
    </lineage>
</organism>
<gene>
    <name evidence="1" type="ORF">MM415B04586_0007</name>
</gene>
<proteinExistence type="predicted"/>
<protein>
    <submittedName>
        <fullName evidence="1">Uncharacterized protein</fullName>
    </submittedName>
</protein>
<sequence length="131" mass="14585">MPRAKRDDIREIIEPLMPEDEWDIITKELYDDYKYMRETILRVLGESAERHDGCNEHSGKLVAVSMDGVIGTNPMGCVFDEQLSDPGAKTAPARAYTGMVTHLLPEMTYKLPGGVLVGGAEIIEMFAPEEV</sequence>
<dbReference type="AlphaFoldDB" id="A0A6M3LCV6"/>
<evidence type="ECO:0000313" key="1">
    <source>
        <dbReference type="EMBL" id="QJA92550.1"/>
    </source>
</evidence>